<feature type="region of interest" description="Disordered" evidence="1">
    <location>
        <begin position="217"/>
        <end position="237"/>
    </location>
</feature>
<gene>
    <name evidence="3" type="ORF">E1B25_08925</name>
</gene>
<dbReference type="EMBL" id="SMFP01000004">
    <property type="protein sequence ID" value="TDE39114.1"/>
    <property type="molecule type" value="Genomic_DNA"/>
</dbReference>
<reference evidence="3 4" key="1">
    <citation type="submission" date="2019-03" db="EMBL/GenBank/DDBJ databases">
        <authorList>
            <person name="Zhang S."/>
        </authorList>
    </citation>
    <scope>NUCLEOTIDE SEQUENCE [LARGE SCALE GENOMIC DNA]</scope>
    <source>
        <strain evidence="3 4">S4J41</strain>
    </source>
</reference>
<keyword evidence="4" id="KW-1185">Reference proteome</keyword>
<feature type="domain" description="DUF374" evidence="2">
    <location>
        <begin position="74"/>
        <end position="136"/>
    </location>
</feature>
<comment type="caution">
    <text evidence="3">The sequence shown here is derived from an EMBL/GenBank/DDBJ whole genome shotgun (WGS) entry which is preliminary data.</text>
</comment>
<evidence type="ECO:0000313" key="3">
    <source>
        <dbReference type="EMBL" id="TDE39114.1"/>
    </source>
</evidence>
<dbReference type="RefSeq" id="WP_132828501.1">
    <property type="nucleotide sequence ID" value="NZ_SMFP01000004.1"/>
</dbReference>
<organism evidence="3 4">
    <name type="scientific">Antarcticimicrobium sediminis</name>
    <dbReference type="NCBI Taxonomy" id="2546227"/>
    <lineage>
        <taxon>Bacteria</taxon>
        <taxon>Pseudomonadati</taxon>
        <taxon>Pseudomonadota</taxon>
        <taxon>Alphaproteobacteria</taxon>
        <taxon>Rhodobacterales</taxon>
        <taxon>Paracoccaceae</taxon>
        <taxon>Antarcticimicrobium</taxon>
    </lineage>
</organism>
<evidence type="ECO:0000256" key="1">
    <source>
        <dbReference type="SAM" id="MobiDB-lite"/>
    </source>
</evidence>
<protein>
    <submittedName>
        <fullName evidence="3">DUF374 domain-containing protein</fullName>
    </submittedName>
</protein>
<sequence length="237" mass="26356">MSLRKRLMNSTGFARFVSALFAGYIRFAYATSRWRREGFEDMDAAVQAGEPVIFVVWHQRLMMAPYMFNLSGGSICSLTSAARAGRMVGVLLGRFGWENISMSSHKRHVALSREVLRRIRQGISVGIAADGPRGPARVSSTVPLIWARSSGKRVFAVSFSANRVVEFPSWDRMWLPAPFSRGVFLCEEWTSSVPRKVSDADFESLRQAFESRLDAVTNASDRAAGREPLAAETAPRS</sequence>
<evidence type="ECO:0000259" key="2">
    <source>
        <dbReference type="Pfam" id="PF04028"/>
    </source>
</evidence>
<evidence type="ECO:0000313" key="4">
    <source>
        <dbReference type="Proteomes" id="UP000294662"/>
    </source>
</evidence>
<accession>A0A4R5EW18</accession>
<dbReference type="Pfam" id="PF04028">
    <property type="entry name" value="DUF374"/>
    <property type="match status" value="1"/>
</dbReference>
<dbReference type="InterPro" id="IPR007172">
    <property type="entry name" value="DUF374"/>
</dbReference>
<dbReference type="OrthoDB" id="9810508at2"/>
<dbReference type="AlphaFoldDB" id="A0A4R5EW18"/>
<dbReference type="Proteomes" id="UP000294662">
    <property type="component" value="Unassembled WGS sequence"/>
</dbReference>
<proteinExistence type="predicted"/>
<name>A0A4R5EW18_9RHOB</name>